<proteinExistence type="predicted"/>
<gene>
    <name evidence="1" type="ORF">F2Q69_00063912</name>
</gene>
<accession>A0A8S9RL25</accession>
<dbReference type="Proteomes" id="UP000712600">
    <property type="component" value="Unassembled WGS sequence"/>
</dbReference>
<sequence length="119" mass="12789">MLAFNAIVDAATIFRITASASSFSSSNLILSFNAALSEGSAQQVYWIMTSRNSSSTSNVAMSRERFFLGGECSQSLVGLAAGLLSLDSEWPEGDILLPVSTHLELVGLWDETWSEAEGY</sequence>
<comment type="caution">
    <text evidence="1">The sequence shown here is derived from an EMBL/GenBank/DDBJ whole genome shotgun (WGS) entry which is preliminary data.</text>
</comment>
<dbReference type="EMBL" id="QGKX02000095">
    <property type="protein sequence ID" value="KAF3573944.1"/>
    <property type="molecule type" value="Genomic_DNA"/>
</dbReference>
<protein>
    <submittedName>
        <fullName evidence="1">Uncharacterized protein</fullName>
    </submittedName>
</protein>
<reference evidence="1" key="1">
    <citation type="submission" date="2019-12" db="EMBL/GenBank/DDBJ databases">
        <title>Genome sequencing and annotation of Brassica cretica.</title>
        <authorList>
            <person name="Studholme D.J."/>
            <person name="Sarris P."/>
        </authorList>
    </citation>
    <scope>NUCLEOTIDE SEQUENCE</scope>
    <source>
        <strain evidence="1">PFS-109/04</strain>
        <tissue evidence="1">Leaf</tissue>
    </source>
</reference>
<evidence type="ECO:0000313" key="1">
    <source>
        <dbReference type="EMBL" id="KAF3573944.1"/>
    </source>
</evidence>
<dbReference type="AlphaFoldDB" id="A0A8S9RL25"/>
<evidence type="ECO:0000313" key="2">
    <source>
        <dbReference type="Proteomes" id="UP000712600"/>
    </source>
</evidence>
<name>A0A8S9RL25_BRACR</name>
<organism evidence="1 2">
    <name type="scientific">Brassica cretica</name>
    <name type="common">Mustard</name>
    <dbReference type="NCBI Taxonomy" id="69181"/>
    <lineage>
        <taxon>Eukaryota</taxon>
        <taxon>Viridiplantae</taxon>
        <taxon>Streptophyta</taxon>
        <taxon>Embryophyta</taxon>
        <taxon>Tracheophyta</taxon>
        <taxon>Spermatophyta</taxon>
        <taxon>Magnoliopsida</taxon>
        <taxon>eudicotyledons</taxon>
        <taxon>Gunneridae</taxon>
        <taxon>Pentapetalae</taxon>
        <taxon>rosids</taxon>
        <taxon>malvids</taxon>
        <taxon>Brassicales</taxon>
        <taxon>Brassicaceae</taxon>
        <taxon>Brassiceae</taxon>
        <taxon>Brassica</taxon>
    </lineage>
</organism>